<comment type="caution">
    <text evidence="3">The sequence shown here is derived from an EMBL/GenBank/DDBJ whole genome shotgun (WGS) entry which is preliminary data.</text>
</comment>
<dbReference type="EMBL" id="AWUE01009481">
    <property type="protein sequence ID" value="OMP12367.1"/>
    <property type="molecule type" value="Genomic_DNA"/>
</dbReference>
<gene>
    <name evidence="3" type="ORF">COLO4_03097</name>
    <name evidence="2" type="ORF">COLO4_03280</name>
</gene>
<reference evidence="3" key="2">
    <citation type="submission" date="2013-09" db="EMBL/GenBank/DDBJ databases">
        <authorList>
            <person name="Alam M."/>
            <person name="Haque M.S."/>
            <person name="Islam M.S."/>
            <person name="Emdad E.M."/>
            <person name="Islam M.M."/>
            <person name="Ahmed B."/>
            <person name="Halim A."/>
            <person name="Hossen Q.M.M."/>
            <person name="Hossain M.Z."/>
            <person name="Ahmed R."/>
            <person name="Khan M.M."/>
            <person name="Islam R."/>
            <person name="Rashid M.M."/>
            <person name="Khan S.A."/>
            <person name="Rahman M.S."/>
            <person name="Alam M."/>
            <person name="Yahiya A.S."/>
            <person name="Khan M.S."/>
            <person name="Azam M.S."/>
            <person name="Haque T."/>
            <person name="Lashkar M.Z.H."/>
            <person name="Akhand A.I."/>
            <person name="Morshed G."/>
            <person name="Roy S."/>
            <person name="Uddin K.S."/>
            <person name="Rabeya T."/>
            <person name="Hossain A.S."/>
            <person name="Chowdhury A."/>
            <person name="Snigdha A.R."/>
            <person name="Mortoza M.S."/>
            <person name="Matin S.A."/>
            <person name="Hoque S.M.E."/>
            <person name="Islam M.K."/>
            <person name="Roy D.K."/>
            <person name="Haider R."/>
            <person name="Moosa M.M."/>
            <person name="Elias S.M."/>
            <person name="Hasan A.M."/>
            <person name="Jahan S."/>
            <person name="Shafiuddin M."/>
            <person name="Mahmood N."/>
            <person name="Shommy N.S."/>
        </authorList>
    </citation>
    <scope>NUCLEOTIDE SEQUENCE</scope>
    <source>
        <tissue evidence="3">Whole seedlings</tissue>
    </source>
</reference>
<keyword evidence="1" id="KW-0472">Membrane</keyword>
<reference evidence="3" key="3">
    <citation type="journal article" date="2017" name="Nat. Plants">
        <title>Comparative genomics of two jute species and insight into fibre biogenesis.</title>
        <authorList>
            <person name="Islam M.S."/>
            <person name="Saito J.A."/>
            <person name="Emdad E.M."/>
            <person name="Ahmed B."/>
            <person name="Islam M.M."/>
            <person name="Halim A."/>
            <person name="Hossen Q.M."/>
            <person name="Hossain M.Z."/>
            <person name="Ahmed R."/>
            <person name="Hossain M.S."/>
            <person name="Kabir S.M."/>
            <person name="Khan M.S."/>
            <person name="Khan M.M."/>
            <person name="Hasan R."/>
            <person name="Aktar N."/>
            <person name="Honi U."/>
            <person name="Islam R."/>
            <person name="Rashid M.M."/>
            <person name="Wan X."/>
            <person name="Hou S."/>
            <person name="Haque T."/>
            <person name="Azam M.S."/>
            <person name="Moosa M.M."/>
            <person name="Elias S.M."/>
            <person name="Hasan A.M."/>
            <person name="Mahmood N."/>
            <person name="Shafiuddin M."/>
            <person name="Shahid S."/>
            <person name="Shommu N.S."/>
            <person name="Jahan S."/>
            <person name="Roy S."/>
            <person name="Chowdhury A."/>
            <person name="Akhand A.I."/>
            <person name="Nisho G.M."/>
            <person name="Uddin K.S."/>
            <person name="Rabeya T."/>
            <person name="Hoque S.M."/>
            <person name="Snigdha A.R."/>
            <person name="Mortoza S."/>
            <person name="Matin S.A."/>
            <person name="Islam M.K."/>
            <person name="Lashkar M.Z."/>
            <person name="Zaman M."/>
            <person name="Yuryev A."/>
            <person name="Uddin M.K."/>
            <person name="Rahman M.S."/>
            <person name="Haque M.S."/>
            <person name="Alam M.M."/>
            <person name="Khan H."/>
            <person name="Alam M."/>
        </authorList>
    </citation>
    <scope>NUCLEOTIDE SEQUENCE</scope>
    <source>
        <tissue evidence="3">Whole seedlings</tissue>
    </source>
</reference>
<dbReference type="AlphaFoldDB" id="A0A1R3KZN8"/>
<keyword evidence="1" id="KW-0812">Transmembrane</keyword>
<keyword evidence="1" id="KW-1133">Transmembrane helix</keyword>
<feature type="transmembrane region" description="Helical" evidence="1">
    <location>
        <begin position="12"/>
        <end position="31"/>
    </location>
</feature>
<evidence type="ECO:0000256" key="1">
    <source>
        <dbReference type="SAM" id="Phobius"/>
    </source>
</evidence>
<organism evidence="3 4">
    <name type="scientific">Corchorus olitorius</name>
    <dbReference type="NCBI Taxonomy" id="93759"/>
    <lineage>
        <taxon>Eukaryota</taxon>
        <taxon>Viridiplantae</taxon>
        <taxon>Streptophyta</taxon>
        <taxon>Embryophyta</taxon>
        <taxon>Tracheophyta</taxon>
        <taxon>Spermatophyta</taxon>
        <taxon>Magnoliopsida</taxon>
        <taxon>eudicotyledons</taxon>
        <taxon>Gunneridae</taxon>
        <taxon>Pentapetalae</taxon>
        <taxon>rosids</taxon>
        <taxon>malvids</taxon>
        <taxon>Malvales</taxon>
        <taxon>Malvaceae</taxon>
        <taxon>Grewioideae</taxon>
        <taxon>Apeibeae</taxon>
        <taxon>Corchorus</taxon>
    </lineage>
</organism>
<keyword evidence="4" id="KW-1185">Reference proteome</keyword>
<sequence length="44" mass="4665">MALVRAIPSCPPLFFALASKVGIPCALLWAINGGLLFTDEENGF</sequence>
<proteinExistence type="predicted"/>
<accession>A0A1R3KZN8</accession>
<protein>
    <submittedName>
        <fullName evidence="3">Uncharacterized protein</fullName>
    </submittedName>
</protein>
<dbReference type="EMBL" id="AWUE01009111">
    <property type="protein sequence ID" value="OMP12509.1"/>
    <property type="molecule type" value="Genomic_DNA"/>
</dbReference>
<evidence type="ECO:0000313" key="3">
    <source>
        <dbReference type="EMBL" id="OMP12509.1"/>
    </source>
</evidence>
<reference evidence="4" key="1">
    <citation type="submission" date="2013-09" db="EMBL/GenBank/DDBJ databases">
        <title>Corchorus olitorius genome sequencing.</title>
        <authorList>
            <person name="Alam M."/>
            <person name="Haque M.S."/>
            <person name="Islam M.S."/>
            <person name="Emdad E.M."/>
            <person name="Islam M.M."/>
            <person name="Ahmed B."/>
            <person name="Halim A."/>
            <person name="Hossen Q.M.M."/>
            <person name="Hossain M.Z."/>
            <person name="Ahmed R."/>
            <person name="Khan M.M."/>
            <person name="Islam R."/>
            <person name="Rashid M.M."/>
            <person name="Khan S.A."/>
            <person name="Rahman M.S."/>
            <person name="Alam M."/>
            <person name="Yahiya A.S."/>
            <person name="Khan M.S."/>
            <person name="Azam M.S."/>
            <person name="Haque T."/>
            <person name="Lashkar M.Z.H."/>
            <person name="Akhand A.I."/>
            <person name="Morshed G."/>
            <person name="Roy S."/>
            <person name="Uddin K.S."/>
            <person name="Rabeya T."/>
            <person name="Hossain A.S."/>
            <person name="Chowdhury A."/>
            <person name="Snigdha A.R."/>
            <person name="Mortoza M.S."/>
            <person name="Matin S.A."/>
            <person name="Hoque S.M.E."/>
            <person name="Islam M.K."/>
            <person name="Roy D.K."/>
            <person name="Haider R."/>
            <person name="Moosa M.M."/>
            <person name="Elias S.M."/>
            <person name="Hasan A.M."/>
            <person name="Jahan S."/>
            <person name="Shafiuddin M."/>
            <person name="Mahmood N."/>
            <person name="Shommy N.S."/>
        </authorList>
    </citation>
    <scope>NUCLEOTIDE SEQUENCE [LARGE SCALE GENOMIC DNA]</scope>
    <source>
        <strain evidence="4">cv. O-4</strain>
    </source>
</reference>
<dbReference type="Proteomes" id="UP000187203">
    <property type="component" value="Unassembled WGS sequence"/>
</dbReference>
<evidence type="ECO:0000313" key="2">
    <source>
        <dbReference type="EMBL" id="OMP12367.1"/>
    </source>
</evidence>
<name>A0A1R3KZN8_9ROSI</name>
<evidence type="ECO:0000313" key="4">
    <source>
        <dbReference type="Proteomes" id="UP000187203"/>
    </source>
</evidence>